<dbReference type="InterPro" id="IPR008284">
    <property type="entry name" value="MoCF_biosynth_CS"/>
</dbReference>
<accession>A0ABP7DFQ5</accession>
<feature type="region of interest" description="Disordered" evidence="8">
    <location>
        <begin position="137"/>
        <end position="173"/>
    </location>
</feature>
<evidence type="ECO:0000256" key="2">
    <source>
        <dbReference type="ARBA" id="ARBA00005046"/>
    </source>
</evidence>
<keyword evidence="7" id="KW-0479">Metal-binding</keyword>
<name>A0ABP7DFQ5_9MICC</name>
<dbReference type="Pfam" id="PF03454">
    <property type="entry name" value="MoeA_C"/>
    <property type="match status" value="1"/>
</dbReference>
<evidence type="ECO:0000313" key="11">
    <source>
        <dbReference type="Proteomes" id="UP001500752"/>
    </source>
</evidence>
<dbReference type="SUPFAM" id="SSF53218">
    <property type="entry name" value="Molybdenum cofactor biosynthesis proteins"/>
    <property type="match status" value="1"/>
</dbReference>
<dbReference type="InterPro" id="IPR036688">
    <property type="entry name" value="MoeA_C_domain_IV_sf"/>
</dbReference>
<keyword evidence="4 7" id="KW-0500">Molybdenum</keyword>
<dbReference type="SUPFAM" id="SSF63867">
    <property type="entry name" value="MoeA C-terminal domain-like"/>
    <property type="match status" value="1"/>
</dbReference>
<dbReference type="Pfam" id="PF03453">
    <property type="entry name" value="MoeA_N"/>
    <property type="match status" value="1"/>
</dbReference>
<keyword evidence="5 7" id="KW-0501">Molybdenum cofactor biosynthesis</keyword>
<dbReference type="RefSeq" id="WP_345154558.1">
    <property type="nucleotide sequence ID" value="NZ_BAABEO010000035.1"/>
</dbReference>
<dbReference type="Proteomes" id="UP001500752">
    <property type="component" value="Unassembled WGS sequence"/>
</dbReference>
<dbReference type="EMBL" id="BAABEO010000035">
    <property type="protein sequence ID" value="GAA3703853.1"/>
    <property type="molecule type" value="Genomic_DNA"/>
</dbReference>
<dbReference type="InterPro" id="IPR036135">
    <property type="entry name" value="MoeA_linker/N_sf"/>
</dbReference>
<dbReference type="Gene3D" id="2.40.340.10">
    <property type="entry name" value="MoeA, C-terminal, domain IV"/>
    <property type="match status" value="1"/>
</dbReference>
<feature type="domain" description="MoaB/Mog" evidence="9">
    <location>
        <begin position="212"/>
        <end position="351"/>
    </location>
</feature>
<organism evidence="10 11">
    <name type="scientific">Arthrobacter ginkgonis</name>
    <dbReference type="NCBI Taxonomy" id="1630594"/>
    <lineage>
        <taxon>Bacteria</taxon>
        <taxon>Bacillati</taxon>
        <taxon>Actinomycetota</taxon>
        <taxon>Actinomycetes</taxon>
        <taxon>Micrococcales</taxon>
        <taxon>Micrococcaceae</taxon>
        <taxon>Arthrobacter</taxon>
    </lineage>
</organism>
<dbReference type="InterPro" id="IPR001453">
    <property type="entry name" value="MoaB/Mog_dom"/>
</dbReference>
<dbReference type="InterPro" id="IPR005111">
    <property type="entry name" value="MoeA_C_domain_IV"/>
</dbReference>
<dbReference type="Gene3D" id="2.170.190.11">
    <property type="entry name" value="Molybdopterin biosynthesis moea protein, domain 3"/>
    <property type="match status" value="1"/>
</dbReference>
<proteinExistence type="inferred from homology"/>
<protein>
    <recommendedName>
        <fullName evidence="7">Molybdopterin molybdenumtransferase</fullName>
        <ecNumber evidence="7">2.10.1.1</ecNumber>
    </recommendedName>
</protein>
<dbReference type="Gene3D" id="3.90.105.10">
    <property type="entry name" value="Molybdopterin biosynthesis moea protein, domain 2"/>
    <property type="match status" value="1"/>
</dbReference>
<comment type="cofactor">
    <cofactor evidence="7">
        <name>Mg(2+)</name>
        <dbReference type="ChEBI" id="CHEBI:18420"/>
    </cofactor>
</comment>
<evidence type="ECO:0000256" key="5">
    <source>
        <dbReference type="ARBA" id="ARBA00023150"/>
    </source>
</evidence>
<comment type="similarity">
    <text evidence="3 7">Belongs to the MoeA family.</text>
</comment>
<comment type="pathway">
    <text evidence="2 7">Cofactor biosynthesis; molybdopterin biosynthesis.</text>
</comment>
<dbReference type="SUPFAM" id="SSF63882">
    <property type="entry name" value="MoeA N-terminal region -like"/>
    <property type="match status" value="1"/>
</dbReference>
<dbReference type="InterPro" id="IPR005110">
    <property type="entry name" value="MoeA_linker/N"/>
</dbReference>
<evidence type="ECO:0000259" key="9">
    <source>
        <dbReference type="SMART" id="SM00852"/>
    </source>
</evidence>
<evidence type="ECO:0000256" key="3">
    <source>
        <dbReference type="ARBA" id="ARBA00010763"/>
    </source>
</evidence>
<dbReference type="PANTHER" id="PTHR10192">
    <property type="entry name" value="MOLYBDOPTERIN BIOSYNTHESIS PROTEIN"/>
    <property type="match status" value="1"/>
</dbReference>
<comment type="catalytic activity">
    <reaction evidence="6">
        <text>adenylyl-molybdopterin + molybdate = Mo-molybdopterin + AMP + H(+)</text>
        <dbReference type="Rhea" id="RHEA:35047"/>
        <dbReference type="ChEBI" id="CHEBI:15378"/>
        <dbReference type="ChEBI" id="CHEBI:36264"/>
        <dbReference type="ChEBI" id="CHEBI:62727"/>
        <dbReference type="ChEBI" id="CHEBI:71302"/>
        <dbReference type="ChEBI" id="CHEBI:456215"/>
        <dbReference type="EC" id="2.10.1.1"/>
    </reaction>
</comment>
<sequence>MHQAEPGRLAGAGPGRELPAHDLPVHDLSWPAAREAAKEAGAGLAAHLPGPETVPLPAAVGRVLAADLLARYALPHYASSAMDGWAVAGPGPWRLPPAAPAGHGEPPPLEAGQAVPILTGGALPHGTTAVLRRERGAVSGEGGSGSEGSADVLSATEGCAPSEGTDIRPAGTEAAEGDLLLPRGTRLNPGAVAVAAVAGADTVQVAAPVPVRLVFTGDEVVTSGIPAPGQVRDAFGPVLPACVAGLGGTVDSTARIGDSMEATLEALDGPAARRARILVTTGGTGASPADHVRPAARRLGAEFLVDGIAMRPGHPALLARFPDGRLLLALPGNPLAALVAVATLLEPALRAAAGRPASYPVPCRAAADAPPLPGRHRLVPARWIGAGADRALAPAEHVGSAMMRGLATADALLVIPPEGLRQGADAGWLPLPW</sequence>
<evidence type="ECO:0000313" key="10">
    <source>
        <dbReference type="EMBL" id="GAA3703853.1"/>
    </source>
</evidence>
<dbReference type="CDD" id="cd00887">
    <property type="entry name" value="MoeA"/>
    <property type="match status" value="1"/>
</dbReference>
<comment type="function">
    <text evidence="1 7">Catalyzes the insertion of molybdate into adenylated molybdopterin with the concomitant release of AMP.</text>
</comment>
<dbReference type="PANTHER" id="PTHR10192:SF5">
    <property type="entry name" value="GEPHYRIN"/>
    <property type="match status" value="1"/>
</dbReference>
<feature type="region of interest" description="Disordered" evidence="8">
    <location>
        <begin position="1"/>
        <end position="23"/>
    </location>
</feature>
<comment type="caution">
    <text evidence="10">The sequence shown here is derived from an EMBL/GenBank/DDBJ whole genome shotgun (WGS) entry which is preliminary data.</text>
</comment>
<keyword evidence="7" id="KW-0808">Transferase</keyword>
<gene>
    <name evidence="10" type="ORF">GCM10023081_45270</name>
</gene>
<dbReference type="SMART" id="SM00852">
    <property type="entry name" value="MoCF_biosynth"/>
    <property type="match status" value="1"/>
</dbReference>
<reference evidence="11" key="1">
    <citation type="journal article" date="2019" name="Int. J. Syst. Evol. Microbiol.">
        <title>The Global Catalogue of Microorganisms (GCM) 10K type strain sequencing project: providing services to taxonomists for standard genome sequencing and annotation.</title>
        <authorList>
            <consortium name="The Broad Institute Genomics Platform"/>
            <consortium name="The Broad Institute Genome Sequencing Center for Infectious Disease"/>
            <person name="Wu L."/>
            <person name="Ma J."/>
        </authorList>
    </citation>
    <scope>NUCLEOTIDE SEQUENCE [LARGE SCALE GENOMIC DNA]</scope>
    <source>
        <strain evidence="11">JCM 30742</strain>
    </source>
</reference>
<dbReference type="InterPro" id="IPR038987">
    <property type="entry name" value="MoeA-like"/>
</dbReference>
<evidence type="ECO:0000256" key="7">
    <source>
        <dbReference type="RuleBase" id="RU365090"/>
    </source>
</evidence>
<evidence type="ECO:0000256" key="4">
    <source>
        <dbReference type="ARBA" id="ARBA00022505"/>
    </source>
</evidence>
<dbReference type="EC" id="2.10.1.1" evidence="7"/>
<evidence type="ECO:0000256" key="1">
    <source>
        <dbReference type="ARBA" id="ARBA00002901"/>
    </source>
</evidence>
<dbReference type="InterPro" id="IPR036425">
    <property type="entry name" value="MoaB/Mog-like_dom_sf"/>
</dbReference>
<dbReference type="PROSITE" id="PS01078">
    <property type="entry name" value="MOCF_BIOSYNTHESIS_1"/>
    <property type="match status" value="1"/>
</dbReference>
<dbReference type="Gene3D" id="3.40.980.10">
    <property type="entry name" value="MoaB/Mog-like domain"/>
    <property type="match status" value="1"/>
</dbReference>
<dbReference type="Pfam" id="PF00994">
    <property type="entry name" value="MoCF_biosynth"/>
    <property type="match status" value="1"/>
</dbReference>
<keyword evidence="7" id="KW-0460">Magnesium</keyword>
<evidence type="ECO:0000256" key="6">
    <source>
        <dbReference type="ARBA" id="ARBA00047317"/>
    </source>
</evidence>
<evidence type="ECO:0000256" key="8">
    <source>
        <dbReference type="SAM" id="MobiDB-lite"/>
    </source>
</evidence>
<keyword evidence="11" id="KW-1185">Reference proteome</keyword>